<protein>
    <submittedName>
        <fullName evidence="1">CLUMA_CG019860, isoform A</fullName>
    </submittedName>
</protein>
<gene>
    <name evidence="1" type="ORF">CLUMA_CG019860</name>
</gene>
<name>A0A1J1J2K8_9DIPT</name>
<keyword evidence="2" id="KW-1185">Reference proteome</keyword>
<dbReference type="Proteomes" id="UP000183832">
    <property type="component" value="Unassembled WGS sequence"/>
</dbReference>
<reference evidence="1 2" key="1">
    <citation type="submission" date="2015-04" db="EMBL/GenBank/DDBJ databases">
        <authorList>
            <person name="Syromyatnikov M.Y."/>
            <person name="Popov V.N."/>
        </authorList>
    </citation>
    <scope>NUCLEOTIDE SEQUENCE [LARGE SCALE GENOMIC DNA]</scope>
</reference>
<dbReference type="AlphaFoldDB" id="A0A1J1J2K8"/>
<dbReference type="EMBL" id="CVRI01000067">
    <property type="protein sequence ID" value="CRL06763.1"/>
    <property type="molecule type" value="Genomic_DNA"/>
</dbReference>
<evidence type="ECO:0000313" key="1">
    <source>
        <dbReference type="EMBL" id="CRL06763.1"/>
    </source>
</evidence>
<organism evidence="1 2">
    <name type="scientific">Clunio marinus</name>
    <dbReference type="NCBI Taxonomy" id="568069"/>
    <lineage>
        <taxon>Eukaryota</taxon>
        <taxon>Metazoa</taxon>
        <taxon>Ecdysozoa</taxon>
        <taxon>Arthropoda</taxon>
        <taxon>Hexapoda</taxon>
        <taxon>Insecta</taxon>
        <taxon>Pterygota</taxon>
        <taxon>Neoptera</taxon>
        <taxon>Endopterygota</taxon>
        <taxon>Diptera</taxon>
        <taxon>Nematocera</taxon>
        <taxon>Chironomoidea</taxon>
        <taxon>Chironomidae</taxon>
        <taxon>Clunio</taxon>
    </lineage>
</organism>
<sequence length="84" mass="9676">MTFSLFDEEKLSKVATKEIKFEACHEAIMMLILKQQSTMSDCYVEGNTGNEKIFLLHVDGNKGTRRIDEDGKQHSTLFAYPWDD</sequence>
<evidence type="ECO:0000313" key="2">
    <source>
        <dbReference type="Proteomes" id="UP000183832"/>
    </source>
</evidence>
<proteinExistence type="predicted"/>
<accession>A0A1J1J2K8</accession>